<dbReference type="PANTHER" id="PTHR30250:SF11">
    <property type="entry name" value="O-ANTIGEN TRANSPORTER-RELATED"/>
    <property type="match status" value="1"/>
</dbReference>
<dbReference type="Proteomes" id="UP000198412">
    <property type="component" value="Unassembled WGS sequence"/>
</dbReference>
<feature type="transmembrane region" description="Helical" evidence="6">
    <location>
        <begin position="339"/>
        <end position="362"/>
    </location>
</feature>
<keyword evidence="8" id="KW-1185">Reference proteome</keyword>
<evidence type="ECO:0000256" key="6">
    <source>
        <dbReference type="SAM" id="Phobius"/>
    </source>
</evidence>
<feature type="transmembrane region" description="Helical" evidence="6">
    <location>
        <begin position="121"/>
        <end position="140"/>
    </location>
</feature>
<feature type="transmembrane region" description="Helical" evidence="6">
    <location>
        <begin position="399"/>
        <end position="419"/>
    </location>
</feature>
<feature type="transmembrane region" description="Helical" evidence="6">
    <location>
        <begin position="230"/>
        <end position="246"/>
    </location>
</feature>
<reference evidence="8" key="1">
    <citation type="submission" date="2017-06" db="EMBL/GenBank/DDBJ databases">
        <authorList>
            <person name="Varghese N."/>
            <person name="Submissions S."/>
        </authorList>
    </citation>
    <scope>NUCLEOTIDE SEQUENCE [LARGE SCALE GENOMIC DNA]</scope>
    <source>
        <strain evidence="8">DSM 27993</strain>
    </source>
</reference>
<dbReference type="AlphaFoldDB" id="A0A238X0V9"/>
<feature type="transmembrane region" description="Helical" evidence="6">
    <location>
        <begin position="79"/>
        <end position="101"/>
    </location>
</feature>
<evidence type="ECO:0000256" key="2">
    <source>
        <dbReference type="ARBA" id="ARBA00022475"/>
    </source>
</evidence>
<gene>
    <name evidence="7" type="ORF">SAMN04488111_1427</name>
</gene>
<dbReference type="EMBL" id="FZNX01000002">
    <property type="protein sequence ID" value="SNR52300.1"/>
    <property type="molecule type" value="Genomic_DNA"/>
</dbReference>
<evidence type="ECO:0000256" key="4">
    <source>
        <dbReference type="ARBA" id="ARBA00022989"/>
    </source>
</evidence>
<feature type="transmembrane region" description="Helical" evidence="6">
    <location>
        <begin position="152"/>
        <end position="173"/>
    </location>
</feature>
<feature type="transmembrane region" description="Helical" evidence="6">
    <location>
        <begin position="12"/>
        <end position="32"/>
    </location>
</feature>
<dbReference type="RefSeq" id="WP_089377750.1">
    <property type="nucleotide sequence ID" value="NZ_FZNX01000002.1"/>
</dbReference>
<feature type="transmembrane region" description="Helical" evidence="6">
    <location>
        <begin position="308"/>
        <end position="327"/>
    </location>
</feature>
<name>A0A238X0V9_9FLAO</name>
<dbReference type="PANTHER" id="PTHR30250">
    <property type="entry name" value="PST FAMILY PREDICTED COLANIC ACID TRANSPORTER"/>
    <property type="match status" value="1"/>
</dbReference>
<evidence type="ECO:0000256" key="1">
    <source>
        <dbReference type="ARBA" id="ARBA00004651"/>
    </source>
</evidence>
<feature type="transmembrane region" description="Helical" evidence="6">
    <location>
        <begin position="47"/>
        <end position="67"/>
    </location>
</feature>
<comment type="subcellular location">
    <subcellularLocation>
        <location evidence="1">Cell membrane</location>
        <topology evidence="1">Multi-pass membrane protein</topology>
    </subcellularLocation>
</comment>
<feature type="transmembrane region" description="Helical" evidence="6">
    <location>
        <begin position="193"/>
        <end position="218"/>
    </location>
</feature>
<accession>A0A238X0V9</accession>
<dbReference type="InterPro" id="IPR002797">
    <property type="entry name" value="Polysacc_synth"/>
</dbReference>
<evidence type="ECO:0000313" key="8">
    <source>
        <dbReference type="Proteomes" id="UP000198412"/>
    </source>
</evidence>
<protein>
    <submittedName>
        <fullName evidence="7">Membrane protein involved in the export of O-antigen and teichoic acid</fullName>
    </submittedName>
</protein>
<feature type="transmembrane region" description="Helical" evidence="6">
    <location>
        <begin position="431"/>
        <end position="449"/>
    </location>
</feature>
<dbReference type="OrthoDB" id="9814608at2"/>
<feature type="transmembrane region" description="Helical" evidence="6">
    <location>
        <begin position="455"/>
        <end position="473"/>
    </location>
</feature>
<feature type="transmembrane region" description="Helical" evidence="6">
    <location>
        <begin position="374"/>
        <end position="393"/>
    </location>
</feature>
<evidence type="ECO:0000313" key="7">
    <source>
        <dbReference type="EMBL" id="SNR52300.1"/>
    </source>
</evidence>
<evidence type="ECO:0000256" key="5">
    <source>
        <dbReference type="ARBA" id="ARBA00023136"/>
    </source>
</evidence>
<keyword evidence="5 6" id="KW-0472">Membrane</keyword>
<organism evidence="7 8">
    <name type="scientific">Lutibacter flavus</name>
    <dbReference type="NCBI Taxonomy" id="691689"/>
    <lineage>
        <taxon>Bacteria</taxon>
        <taxon>Pseudomonadati</taxon>
        <taxon>Bacteroidota</taxon>
        <taxon>Flavobacteriia</taxon>
        <taxon>Flavobacteriales</taxon>
        <taxon>Flavobacteriaceae</taxon>
        <taxon>Lutibacter</taxon>
    </lineage>
</organism>
<dbReference type="Pfam" id="PF01943">
    <property type="entry name" value="Polysacc_synt"/>
    <property type="match status" value="1"/>
</dbReference>
<keyword evidence="4 6" id="KW-1133">Transmembrane helix</keyword>
<sequence length="485" mass="55344">MSALKRFFKDTLIYGIAAVLPRIINFLLVRVHTDALPTNNYAENTNFYIWIALLSVLLTFGMETAFFRFYKTEEKKDSLISTAFISVFVTVTLFVIIAFLFSEFFTSIFDFNQNPLQLKLLIGIIALDTLMVVPFAYLRASGRPLKYTAIKLINVGIIVAINLLFLKFIPEFLANGKSIPDFLNELSTSTQKVNFIFIANIIGSAFSFLLLIPYLLKFKWSFNSVLFKKLISYSWPIAVAGVAYVINENLDKILIGKLIDKNAMGIYAACYKLAIFMNLYIMAFRLGAEPFFFNHSHKKDAKETYAKILNYFIIVGSLVFVGIVVFIDVLKRPFINEAYWEAIIIVPIVLLANLFLGVYHNLAIWYKLTDKTRYAMLFSIIGAIITIVINVVMIPKIGFIASAWATLLAYGTMMVLSYFIGKKHYPVPYNLKKSGSYLVVSIVVSYISFNHFRENYLVSIGLVLLFGILIYFNEKKEILELLKRK</sequence>
<keyword evidence="2" id="KW-1003">Cell membrane</keyword>
<keyword evidence="3 6" id="KW-0812">Transmembrane</keyword>
<dbReference type="InterPro" id="IPR050833">
    <property type="entry name" value="Poly_Biosynth_Transport"/>
</dbReference>
<proteinExistence type="predicted"/>
<dbReference type="GO" id="GO:0005886">
    <property type="term" value="C:plasma membrane"/>
    <property type="evidence" value="ECO:0007669"/>
    <property type="project" value="UniProtKB-SubCell"/>
</dbReference>
<feature type="transmembrane region" description="Helical" evidence="6">
    <location>
        <begin position="266"/>
        <end position="287"/>
    </location>
</feature>
<evidence type="ECO:0000256" key="3">
    <source>
        <dbReference type="ARBA" id="ARBA00022692"/>
    </source>
</evidence>